<feature type="transmembrane region" description="Helical" evidence="1">
    <location>
        <begin position="221"/>
        <end position="241"/>
    </location>
</feature>
<dbReference type="EMBL" id="CP002826">
    <property type="protein sequence ID" value="AEI05786.1"/>
    <property type="molecule type" value="Genomic_DNA"/>
</dbReference>
<feature type="transmembrane region" description="Helical" evidence="1">
    <location>
        <begin position="345"/>
        <end position="365"/>
    </location>
</feature>
<dbReference type="KEGG" id="ocg:OCA5_c10670"/>
<dbReference type="RefSeq" id="WP_013912919.1">
    <property type="nucleotide sequence ID" value="NC_011386.1"/>
</dbReference>
<evidence type="ECO:0000313" key="3">
    <source>
        <dbReference type="Proteomes" id="UP000007730"/>
    </source>
</evidence>
<proteinExistence type="predicted"/>
<evidence type="ECO:0000313" key="2">
    <source>
        <dbReference type="EMBL" id="AEI05786.1"/>
    </source>
</evidence>
<feature type="transmembrane region" description="Helical" evidence="1">
    <location>
        <begin position="131"/>
        <end position="148"/>
    </location>
</feature>
<sequence length="494" mass="53804">MSVAMSSAEREQGAETRVRIAPPAWAWFGACAFVLLVIGGSRLLYDADTYWQIAVGQWIIDHRAWPHVDVYSFTKLGEPWISTSWLAQVLYALSYNAAGWAGPVVVAALPIAVTFGLFVYLLSQWLAPRQAVLIGLVVVLISMGHFLARPHVLVLPLTLAWAAGLASAADARRAPSLLLLPLMVLWANLHGSFVFGIALVAPFALIAMWEADTDARVSLLIRWFLFGIATLIAACCTPYGWNSILASRNILALGSAMALIPEWLPANFAEPEFFEIAVMVCLGGLLMRGVALSLPRALLVTGLLYMALSHSRNFEIFALLAPLVVAKPLVAQWKLAPVAQQPSSRWSLVALIFVTCAVVVAALIARPPVPYSKITPVAAVEALKAQHPRRVLNTAGLGGYLITQNIPVFIDGRAELYGERFVVDTLNAFALKDVGGFLSLLNTYDIDATLLTSNTPAIKLLDRLPGWQRIYADDRAVVHQRVAPKSAEDLKDRR</sequence>
<dbReference type="OrthoDB" id="9786218at2"/>
<dbReference type="HOGENOM" id="CLU_033063_0_0_5"/>
<name>F8BTI8_AFIC5</name>
<dbReference type="eggNOG" id="COG1287">
    <property type="taxonomic scope" value="Bacteria"/>
</dbReference>
<keyword evidence="1" id="KW-0812">Transmembrane</keyword>
<feature type="transmembrane region" description="Helical" evidence="1">
    <location>
        <begin position="276"/>
        <end position="304"/>
    </location>
</feature>
<protein>
    <recommendedName>
        <fullName evidence="4">Glycosyltransferase RgtA/B/C/D-like domain-containing protein</fullName>
    </recommendedName>
</protein>
<feature type="transmembrane region" description="Helical" evidence="1">
    <location>
        <begin position="24"/>
        <end position="45"/>
    </location>
</feature>
<organism evidence="2 3">
    <name type="scientific">Afipia carboxidovorans (strain ATCC 49405 / DSM 1227 / KCTC 32145 / OM5)</name>
    <name type="common">Oligotropha carboxidovorans</name>
    <dbReference type="NCBI Taxonomy" id="504832"/>
    <lineage>
        <taxon>Bacteria</taxon>
        <taxon>Pseudomonadati</taxon>
        <taxon>Pseudomonadota</taxon>
        <taxon>Alphaproteobacteria</taxon>
        <taxon>Hyphomicrobiales</taxon>
        <taxon>Nitrobacteraceae</taxon>
        <taxon>Afipia</taxon>
    </lineage>
</organism>
<evidence type="ECO:0000256" key="1">
    <source>
        <dbReference type="SAM" id="Phobius"/>
    </source>
</evidence>
<dbReference type="Proteomes" id="UP000007730">
    <property type="component" value="Chromosome"/>
</dbReference>
<dbReference type="AlphaFoldDB" id="F8BTI8"/>
<keyword evidence="3" id="KW-1185">Reference proteome</keyword>
<keyword evidence="1" id="KW-1133">Transmembrane helix</keyword>
<dbReference type="PATRIC" id="fig|504832.7.peg.1135"/>
<accession>F8BTI8</accession>
<feature type="transmembrane region" description="Helical" evidence="1">
    <location>
        <begin position="100"/>
        <end position="122"/>
    </location>
</feature>
<evidence type="ECO:0008006" key="4">
    <source>
        <dbReference type="Google" id="ProtNLM"/>
    </source>
</evidence>
<reference evidence="2 3" key="1">
    <citation type="journal article" date="2011" name="J. Bacteriol.">
        <title>Complete genome sequences of the chemolithoautotrophic Oligotropha carboxidovorans strains OM4 and OM5.</title>
        <authorList>
            <person name="Volland S."/>
            <person name="Rachinger M."/>
            <person name="Strittmatter A."/>
            <person name="Daniel R."/>
            <person name="Gottschalk G."/>
            <person name="Meyer O."/>
        </authorList>
    </citation>
    <scope>NUCLEOTIDE SEQUENCE [LARGE SCALE GENOMIC DNA]</scope>
    <source>
        <strain evidence="3">ATCC 49405 / DSM 1227 / KCTC 32145 / OM5</strain>
    </source>
</reference>
<keyword evidence="1" id="KW-0472">Membrane</keyword>
<feature type="transmembrane region" description="Helical" evidence="1">
    <location>
        <begin position="183"/>
        <end position="209"/>
    </location>
</feature>
<feature type="transmembrane region" description="Helical" evidence="1">
    <location>
        <begin position="316"/>
        <end position="333"/>
    </location>
</feature>
<dbReference type="STRING" id="504832.OCA5_c10670"/>
<gene>
    <name evidence="2" type="ordered locus">OCA5_c10670</name>
</gene>